<sequence length="122" mass="14116">MMLMNNIETAKSNFSFLAECEPIFVKLAKSTEKVQQLLVRVNNLTKAFRDEHNAVRRAADDNLIRGDNFAESLLVNIKAEKLNLSIKQKISKKKRDQYDLQSSVQWMGPVDKRRPYCRLSQS</sequence>
<dbReference type="AlphaFoldDB" id="A0A0F9UZW5"/>
<proteinExistence type="predicted"/>
<gene>
    <name evidence="1" type="ORF">LCGC14_0467880</name>
</gene>
<organism evidence="1">
    <name type="scientific">marine sediment metagenome</name>
    <dbReference type="NCBI Taxonomy" id="412755"/>
    <lineage>
        <taxon>unclassified sequences</taxon>
        <taxon>metagenomes</taxon>
        <taxon>ecological metagenomes</taxon>
    </lineage>
</organism>
<reference evidence="1" key="1">
    <citation type="journal article" date="2015" name="Nature">
        <title>Complex archaea that bridge the gap between prokaryotes and eukaryotes.</title>
        <authorList>
            <person name="Spang A."/>
            <person name="Saw J.H."/>
            <person name="Jorgensen S.L."/>
            <person name="Zaremba-Niedzwiedzka K."/>
            <person name="Martijn J."/>
            <person name="Lind A.E."/>
            <person name="van Eijk R."/>
            <person name="Schleper C."/>
            <person name="Guy L."/>
            <person name="Ettema T.J."/>
        </authorList>
    </citation>
    <scope>NUCLEOTIDE SEQUENCE</scope>
</reference>
<name>A0A0F9UZW5_9ZZZZ</name>
<accession>A0A0F9UZW5</accession>
<comment type="caution">
    <text evidence="1">The sequence shown here is derived from an EMBL/GenBank/DDBJ whole genome shotgun (WGS) entry which is preliminary data.</text>
</comment>
<protein>
    <submittedName>
        <fullName evidence="1">Uncharacterized protein</fullName>
    </submittedName>
</protein>
<evidence type="ECO:0000313" key="1">
    <source>
        <dbReference type="EMBL" id="KKN66796.1"/>
    </source>
</evidence>
<dbReference type="EMBL" id="LAZR01000490">
    <property type="protein sequence ID" value="KKN66796.1"/>
    <property type="molecule type" value="Genomic_DNA"/>
</dbReference>